<feature type="compositionally biased region" description="Low complexity" evidence="1">
    <location>
        <begin position="75"/>
        <end position="88"/>
    </location>
</feature>
<gene>
    <name evidence="2" type="ORF">Fmac_015424</name>
</gene>
<evidence type="ECO:0000256" key="1">
    <source>
        <dbReference type="SAM" id="MobiDB-lite"/>
    </source>
</evidence>
<dbReference type="AlphaFoldDB" id="A0ABD1MEJ4"/>
<evidence type="ECO:0000313" key="3">
    <source>
        <dbReference type="Proteomes" id="UP001603857"/>
    </source>
</evidence>
<keyword evidence="3" id="KW-1185">Reference proteome</keyword>
<name>A0ABD1MEJ4_9FABA</name>
<protein>
    <submittedName>
        <fullName evidence="2">Uncharacterized protein</fullName>
    </submittedName>
</protein>
<proteinExistence type="predicted"/>
<evidence type="ECO:0000313" key="2">
    <source>
        <dbReference type="EMBL" id="KAL2334211.1"/>
    </source>
</evidence>
<comment type="caution">
    <text evidence="2">The sequence shown here is derived from an EMBL/GenBank/DDBJ whole genome shotgun (WGS) entry which is preliminary data.</text>
</comment>
<reference evidence="2 3" key="1">
    <citation type="submission" date="2024-08" db="EMBL/GenBank/DDBJ databases">
        <title>Insights into the chromosomal genome structure of Flemingia macrophylla.</title>
        <authorList>
            <person name="Ding Y."/>
            <person name="Zhao Y."/>
            <person name="Bi W."/>
            <person name="Wu M."/>
            <person name="Zhao G."/>
            <person name="Gong Y."/>
            <person name="Li W."/>
            <person name="Zhang P."/>
        </authorList>
    </citation>
    <scope>NUCLEOTIDE SEQUENCE [LARGE SCALE GENOMIC DNA]</scope>
    <source>
        <strain evidence="2">DYQJB</strain>
        <tissue evidence="2">Leaf</tissue>
    </source>
</reference>
<sequence length="218" mass="24495">MEELWGVGRATGHMARTARQARTNMGTSSFRVDLNDDVDNIPEEQPFDLGFDTTYRSPPHVDSYSPGDGTQSIPSTASTGTGGTSSSRGTKRKAPMVDVIDAQFDKLTTRLDVFTDYFGRGNELTERLSDIVERQVVAIERRNDLINEQINVMRRTLTVQYSESDIWDMLVGLNLPNEQIMVQCYDWLCNNPSHVRRLFGLPPHLRLNQLLKLMGGSG</sequence>
<accession>A0ABD1MEJ4</accession>
<dbReference type="Proteomes" id="UP001603857">
    <property type="component" value="Unassembled WGS sequence"/>
</dbReference>
<feature type="region of interest" description="Disordered" evidence="1">
    <location>
        <begin position="1"/>
        <end position="20"/>
    </location>
</feature>
<organism evidence="2 3">
    <name type="scientific">Flemingia macrophylla</name>
    <dbReference type="NCBI Taxonomy" id="520843"/>
    <lineage>
        <taxon>Eukaryota</taxon>
        <taxon>Viridiplantae</taxon>
        <taxon>Streptophyta</taxon>
        <taxon>Embryophyta</taxon>
        <taxon>Tracheophyta</taxon>
        <taxon>Spermatophyta</taxon>
        <taxon>Magnoliopsida</taxon>
        <taxon>eudicotyledons</taxon>
        <taxon>Gunneridae</taxon>
        <taxon>Pentapetalae</taxon>
        <taxon>rosids</taxon>
        <taxon>fabids</taxon>
        <taxon>Fabales</taxon>
        <taxon>Fabaceae</taxon>
        <taxon>Papilionoideae</taxon>
        <taxon>50 kb inversion clade</taxon>
        <taxon>NPAAA clade</taxon>
        <taxon>indigoferoid/millettioid clade</taxon>
        <taxon>Phaseoleae</taxon>
        <taxon>Flemingia</taxon>
    </lineage>
</organism>
<dbReference type="EMBL" id="JBGMDY010000005">
    <property type="protein sequence ID" value="KAL2334211.1"/>
    <property type="molecule type" value="Genomic_DNA"/>
</dbReference>
<feature type="region of interest" description="Disordered" evidence="1">
    <location>
        <begin position="47"/>
        <end position="94"/>
    </location>
</feature>